<protein>
    <submittedName>
        <fullName evidence="2">Putative methyltransferase PMT8</fullName>
    </submittedName>
</protein>
<name>A0A1D1XWS5_9ARAE</name>
<gene>
    <name evidence="2" type="primary">At1g04430_0</name>
    <name evidence="4" type="synonym">At1g04430_1</name>
    <name evidence="3" type="synonym">At1g04430_3</name>
    <name evidence="3" type="ORF">g.51094</name>
    <name evidence="4" type="ORF">g.51096</name>
    <name evidence="2" type="ORF">g.51100</name>
</gene>
<evidence type="ECO:0000313" key="3">
    <source>
        <dbReference type="EMBL" id="JAT57740.1"/>
    </source>
</evidence>
<dbReference type="AlphaFoldDB" id="A0A1D1XWS5"/>
<keyword evidence="2" id="KW-0808">Transferase</keyword>
<reference evidence="2" key="1">
    <citation type="submission" date="2015-07" db="EMBL/GenBank/DDBJ databases">
        <title>Transcriptome Assembly of Anthurium amnicola.</title>
        <authorList>
            <person name="Suzuki J."/>
        </authorList>
    </citation>
    <scope>NUCLEOTIDE SEQUENCE</scope>
</reference>
<keyword evidence="1" id="KW-0472">Membrane</keyword>
<dbReference type="GO" id="GO:0008168">
    <property type="term" value="F:methyltransferase activity"/>
    <property type="evidence" value="ECO:0007669"/>
    <property type="project" value="UniProtKB-KW"/>
</dbReference>
<organism evidence="2">
    <name type="scientific">Anthurium amnicola</name>
    <dbReference type="NCBI Taxonomy" id="1678845"/>
    <lineage>
        <taxon>Eukaryota</taxon>
        <taxon>Viridiplantae</taxon>
        <taxon>Streptophyta</taxon>
        <taxon>Embryophyta</taxon>
        <taxon>Tracheophyta</taxon>
        <taxon>Spermatophyta</taxon>
        <taxon>Magnoliopsida</taxon>
        <taxon>Liliopsida</taxon>
        <taxon>Araceae</taxon>
        <taxon>Pothoideae</taxon>
        <taxon>Potheae</taxon>
        <taxon>Anthurium</taxon>
    </lineage>
</organism>
<sequence>MRPQIHGNQNKRLVSSLCVVVILLCFLFLYNNGYFGYRKNDGASAFESGAKSIRSFRWGSDENSESIDKLEFSVFGQEQVEASIIPKSYPVCNDRHSELIPCL</sequence>
<evidence type="ECO:0000313" key="4">
    <source>
        <dbReference type="EMBL" id="JAT61625.1"/>
    </source>
</evidence>
<feature type="non-terminal residue" evidence="2">
    <location>
        <position position="103"/>
    </location>
</feature>
<evidence type="ECO:0000313" key="2">
    <source>
        <dbReference type="EMBL" id="JAT46822.1"/>
    </source>
</evidence>
<feature type="transmembrane region" description="Helical" evidence="1">
    <location>
        <begin position="12"/>
        <end position="30"/>
    </location>
</feature>
<accession>A0A1D1XWS5</accession>
<keyword evidence="1" id="KW-0812">Transmembrane</keyword>
<dbReference type="GO" id="GO:0032259">
    <property type="term" value="P:methylation"/>
    <property type="evidence" value="ECO:0007669"/>
    <property type="project" value="UniProtKB-KW"/>
</dbReference>
<dbReference type="EMBL" id="GDJX01006311">
    <property type="protein sequence ID" value="JAT61625.1"/>
    <property type="molecule type" value="Transcribed_RNA"/>
</dbReference>
<keyword evidence="1" id="KW-1133">Transmembrane helix</keyword>
<dbReference type="EMBL" id="GDJX01021114">
    <property type="protein sequence ID" value="JAT46822.1"/>
    <property type="molecule type" value="Transcribed_RNA"/>
</dbReference>
<dbReference type="EMBL" id="GDJX01010196">
    <property type="protein sequence ID" value="JAT57740.1"/>
    <property type="molecule type" value="Transcribed_RNA"/>
</dbReference>
<keyword evidence="2" id="KW-0489">Methyltransferase</keyword>
<evidence type="ECO:0000256" key="1">
    <source>
        <dbReference type="SAM" id="Phobius"/>
    </source>
</evidence>
<proteinExistence type="predicted"/>